<keyword evidence="7" id="KW-0813">Transport</keyword>
<name>A0ABT5TB03_9RHOB</name>
<feature type="signal peptide" evidence="9">
    <location>
        <begin position="1"/>
        <end position="21"/>
    </location>
</feature>
<dbReference type="PANTHER" id="PTHR30221">
    <property type="entry name" value="SMALL-CONDUCTANCE MECHANOSENSITIVE CHANNEL"/>
    <property type="match status" value="1"/>
</dbReference>
<evidence type="ECO:0000313" key="11">
    <source>
        <dbReference type="EMBL" id="MDD7972298.1"/>
    </source>
</evidence>
<evidence type="ECO:0000256" key="3">
    <source>
        <dbReference type="ARBA" id="ARBA00022475"/>
    </source>
</evidence>
<accession>A0ABT5TB03</accession>
<evidence type="ECO:0000256" key="1">
    <source>
        <dbReference type="ARBA" id="ARBA00004651"/>
    </source>
</evidence>
<feature type="transmembrane region" description="Helical" evidence="7">
    <location>
        <begin position="198"/>
        <end position="219"/>
    </location>
</feature>
<dbReference type="Gene3D" id="2.30.30.60">
    <property type="match status" value="1"/>
</dbReference>
<keyword evidence="9" id="KW-0732">Signal</keyword>
<evidence type="ECO:0000256" key="5">
    <source>
        <dbReference type="ARBA" id="ARBA00022989"/>
    </source>
</evidence>
<keyword evidence="7" id="KW-0407">Ion channel</keyword>
<feature type="domain" description="BON" evidence="10">
    <location>
        <begin position="44"/>
        <end position="110"/>
    </location>
</feature>
<dbReference type="Pfam" id="PF00924">
    <property type="entry name" value="MS_channel_2nd"/>
    <property type="match status" value="1"/>
</dbReference>
<evidence type="ECO:0000256" key="4">
    <source>
        <dbReference type="ARBA" id="ARBA00022692"/>
    </source>
</evidence>
<reference evidence="11" key="1">
    <citation type="submission" date="2023-02" db="EMBL/GenBank/DDBJ databases">
        <title>Description of Roseinatronobacter alkalisoli sp. nov., an alkaliphilic bacerium isolated from soda soil.</title>
        <authorList>
            <person name="Wei W."/>
        </authorList>
    </citation>
    <scope>NUCLEOTIDE SEQUENCE</scope>
    <source>
        <strain evidence="11">HJB301</strain>
    </source>
</reference>
<comment type="caution">
    <text evidence="11">The sequence shown here is derived from an EMBL/GenBank/DDBJ whole genome shotgun (WGS) entry which is preliminary data.</text>
</comment>
<comment type="subunit">
    <text evidence="7">Homoheptamer.</text>
</comment>
<evidence type="ECO:0000259" key="10">
    <source>
        <dbReference type="PROSITE" id="PS50914"/>
    </source>
</evidence>
<dbReference type="InterPro" id="IPR011066">
    <property type="entry name" value="MscS_channel_C_sf"/>
</dbReference>
<keyword evidence="4 7" id="KW-0812">Transmembrane</keyword>
<dbReference type="Proteomes" id="UP001431784">
    <property type="component" value="Unassembled WGS sequence"/>
</dbReference>
<keyword evidence="5 7" id="KW-1133">Transmembrane helix</keyword>
<dbReference type="InterPro" id="IPR006685">
    <property type="entry name" value="MscS_channel_2nd"/>
</dbReference>
<feature type="chain" id="PRO_5045447828" description="Small-conductance mechanosensitive channel" evidence="9">
    <location>
        <begin position="22"/>
        <end position="422"/>
    </location>
</feature>
<feature type="transmembrane region" description="Helical" evidence="7">
    <location>
        <begin position="129"/>
        <end position="149"/>
    </location>
</feature>
<comment type="function">
    <text evidence="7">Mechanosensitive channel that participates in the regulation of osmotic pressure changes within the cell, opening in response to stretch forces in the membrane lipid bilayer, without the need for other proteins. Contributes to normal resistance to hypoosmotic shock. Forms an ion channel of 1.0 nanosiemens conductance with a slight preference for anions.</text>
</comment>
<evidence type="ECO:0000256" key="6">
    <source>
        <dbReference type="ARBA" id="ARBA00023136"/>
    </source>
</evidence>
<comment type="subcellular location">
    <subcellularLocation>
        <location evidence="7">Cell inner membrane</location>
        <topology evidence="7">Multi-pass membrane protein</topology>
    </subcellularLocation>
    <subcellularLocation>
        <location evidence="1">Cell membrane</location>
        <topology evidence="1">Multi-pass membrane protein</topology>
    </subcellularLocation>
</comment>
<dbReference type="Gene3D" id="3.30.1340.30">
    <property type="match status" value="1"/>
</dbReference>
<feature type="transmembrane region" description="Helical" evidence="7">
    <location>
        <begin position="170"/>
        <end position="192"/>
    </location>
</feature>
<dbReference type="Gene3D" id="1.10.287.1260">
    <property type="match status" value="1"/>
</dbReference>
<evidence type="ECO:0000256" key="7">
    <source>
        <dbReference type="RuleBase" id="RU369025"/>
    </source>
</evidence>
<dbReference type="RefSeq" id="WP_274352976.1">
    <property type="nucleotide sequence ID" value="NZ_JAQZSM010000014.1"/>
</dbReference>
<evidence type="ECO:0000313" key="12">
    <source>
        <dbReference type="Proteomes" id="UP001431784"/>
    </source>
</evidence>
<keyword evidence="7" id="KW-0997">Cell inner membrane</keyword>
<proteinExistence type="inferred from homology"/>
<comment type="caution">
    <text evidence="7">Lacks conserved residue(s) required for the propagation of feature annotation.</text>
</comment>
<dbReference type="EMBL" id="JAQZSM010000014">
    <property type="protein sequence ID" value="MDD7972298.1"/>
    <property type="molecule type" value="Genomic_DNA"/>
</dbReference>
<evidence type="ECO:0000256" key="9">
    <source>
        <dbReference type="SAM" id="SignalP"/>
    </source>
</evidence>
<keyword evidence="7" id="KW-0406">Ion transport</keyword>
<organism evidence="11 12">
    <name type="scientific">Roseinatronobacter alkalisoli</name>
    <dbReference type="NCBI Taxonomy" id="3028235"/>
    <lineage>
        <taxon>Bacteria</taxon>
        <taxon>Pseudomonadati</taxon>
        <taxon>Pseudomonadota</taxon>
        <taxon>Alphaproteobacteria</taxon>
        <taxon>Rhodobacterales</taxon>
        <taxon>Paracoccaceae</taxon>
        <taxon>Roseinatronobacter</taxon>
    </lineage>
</organism>
<dbReference type="PANTHER" id="PTHR30221:SF1">
    <property type="entry name" value="SMALL-CONDUCTANCE MECHANOSENSITIVE CHANNEL"/>
    <property type="match status" value="1"/>
</dbReference>
<dbReference type="InterPro" id="IPR023408">
    <property type="entry name" value="MscS_beta-dom_sf"/>
</dbReference>
<dbReference type="InterPro" id="IPR011014">
    <property type="entry name" value="MscS_channel_TM-2"/>
</dbReference>
<keyword evidence="12" id="KW-1185">Reference proteome</keyword>
<dbReference type="SUPFAM" id="SSF50182">
    <property type="entry name" value="Sm-like ribonucleoproteins"/>
    <property type="match status" value="1"/>
</dbReference>
<protein>
    <recommendedName>
        <fullName evidence="7">Small-conductance mechanosensitive channel</fullName>
    </recommendedName>
</protein>
<keyword evidence="3" id="KW-1003">Cell membrane</keyword>
<dbReference type="SUPFAM" id="SSF82861">
    <property type="entry name" value="Mechanosensitive channel protein MscS (YggB), transmembrane region"/>
    <property type="match status" value="1"/>
</dbReference>
<dbReference type="InterPro" id="IPR007055">
    <property type="entry name" value="BON_dom"/>
</dbReference>
<dbReference type="InterPro" id="IPR045275">
    <property type="entry name" value="MscS_archaea/bacteria_type"/>
</dbReference>
<keyword evidence="6 7" id="KW-0472">Membrane</keyword>
<dbReference type="InterPro" id="IPR010920">
    <property type="entry name" value="LSM_dom_sf"/>
</dbReference>
<dbReference type="Pfam" id="PF04972">
    <property type="entry name" value="BON"/>
    <property type="match status" value="1"/>
</dbReference>
<dbReference type="SUPFAM" id="SSF82689">
    <property type="entry name" value="Mechanosensitive channel protein MscS (YggB), C-terminal domain"/>
    <property type="match status" value="1"/>
</dbReference>
<comment type="similarity">
    <text evidence="2 7">Belongs to the MscS (TC 1.A.23) family.</text>
</comment>
<dbReference type="PROSITE" id="PS50914">
    <property type="entry name" value="BON"/>
    <property type="match status" value="1"/>
</dbReference>
<sequence>MLLPLLPGLWLALAVAMPVSAQTQQEAIELTPSGQAVAVDTGPSDDRIAQRIEGILKTTGWFDAPRVSVEDGIVFMDGTTRTAERRAWAAELAANTAGVVAVVNRVQVDYEVELTLTPAWRELRALGDAALRLIPSVIVAILVLPLAWITSRQVHRLARYLLTPRMASTFTANLAARAISLPVLFIGIYLILQVAGLTQLALSMIGGAGVLGIVIGFAFRDIVENFLASVLLSFRQPFRRGDLIAVAGHQGVVHSMNTRSTVLASADGNHIQIPNAVVFKSTIENFTINPTRRDIIELTLPHTTELAQLKAAIAEVARAEAALSADPAPLILIDALGPEDMKVVVHYWFDGQATSPQRLRSRLLRQILRSLHGKEVSSRSDAPVGIGPDTPPDDALVPASGVTPEQLRTPVEGSDQGDLLSR</sequence>
<feature type="region of interest" description="Disordered" evidence="8">
    <location>
        <begin position="376"/>
        <end position="422"/>
    </location>
</feature>
<evidence type="ECO:0000256" key="2">
    <source>
        <dbReference type="ARBA" id="ARBA00008017"/>
    </source>
</evidence>
<evidence type="ECO:0000256" key="8">
    <source>
        <dbReference type="SAM" id="MobiDB-lite"/>
    </source>
</evidence>
<gene>
    <name evidence="11" type="ORF">PUT78_14445</name>
</gene>